<evidence type="ECO:0000313" key="3">
    <source>
        <dbReference type="Proteomes" id="UP000662747"/>
    </source>
</evidence>
<reference evidence="2 3" key="1">
    <citation type="submission" date="2021-02" db="EMBL/GenBank/DDBJ databases">
        <title>De Novo genome assembly of isolated myxobacteria.</title>
        <authorList>
            <person name="Stevens D.C."/>
        </authorList>
    </citation>
    <scope>NUCLEOTIDE SEQUENCE [LARGE SCALE GENOMIC DNA]</scope>
    <source>
        <strain evidence="3">SCPEA02</strain>
    </source>
</reference>
<organism evidence="2 3">
    <name type="scientific">Pyxidicoccus parkwayensis</name>
    <dbReference type="NCBI Taxonomy" id="2813578"/>
    <lineage>
        <taxon>Bacteria</taxon>
        <taxon>Pseudomonadati</taxon>
        <taxon>Myxococcota</taxon>
        <taxon>Myxococcia</taxon>
        <taxon>Myxococcales</taxon>
        <taxon>Cystobacterineae</taxon>
        <taxon>Myxococcaceae</taxon>
        <taxon>Pyxidicoccus</taxon>
    </lineage>
</organism>
<dbReference type="EMBL" id="CP071090">
    <property type="protein sequence ID" value="QSQ22844.1"/>
    <property type="molecule type" value="Genomic_DNA"/>
</dbReference>
<name>A0ABX7NVE9_9BACT</name>
<protein>
    <submittedName>
        <fullName evidence="2">Uncharacterized protein</fullName>
    </submittedName>
</protein>
<proteinExistence type="predicted"/>
<keyword evidence="3" id="KW-1185">Reference proteome</keyword>
<feature type="region of interest" description="Disordered" evidence="1">
    <location>
        <begin position="934"/>
        <end position="962"/>
    </location>
</feature>
<feature type="compositionally biased region" description="Low complexity" evidence="1">
    <location>
        <begin position="934"/>
        <end position="954"/>
    </location>
</feature>
<evidence type="ECO:0000313" key="2">
    <source>
        <dbReference type="EMBL" id="QSQ22844.1"/>
    </source>
</evidence>
<sequence length="1453" mass="154329">MTEADALAASTQELGACDETRLAWSSAGDPANVCAVPWQYGLDCNKSGSTSICGARTGYQQKTCYHYPVCRLPQFGIESRAQKSFTQTVSCSAYTTKECHPKPTTPDIEICTTVTRYNCYTPCQTAAQAKINSLPVADRTGVSILSYTANDEATSASGSCSYTLSNWPTYNDQEDPACGAATSSYSCDDTTKPIYPTCRYNGFGDDVPSACNANPLFAPAGTTLGAVKQTATSVWTGMSPKNIEASALYVQQPMCRTCDQLPLSAQSGQAEVTAKYDCLLQGLAAGLPAGAGGAQLRSEVVSRLKLLYELHGHHMTATQVQYVRNLYASDPAANTTCSAGFMPPTVSGCGMSLTSLNAAMDLCTRLSSSHVPGASARSQMPYCVGLASQVAAVPVGACQGDVYREKYHGMWLKLYERSLSDLRRVDVAGDALQRKVPDSTDVRLHLQSISDWYAVQRAQLFAGTPDSPALMKQLSETFDVFWKAAYENALLNINGQPVHAKPLNAGLLVDQTVLKAVLTGSPAMSGPPLLMLLGDGFNGLFERMEDFSYLHDLGCRFKGCGPAVDTETAELWALFGAVPDAVKLQAAVTAANRLSTSPYDNHAGWVTVFDLLRANHAAFTQAVVTATGAASYSPALLAGEVPAPLAKWARMVEKADAYADSYARSGFFVSTARDTLKTGIEEYKSNFINDVVTARKNALTTAKNEYIQNRATLINEVLGEVGNAANQKTVQTSLVRKLTEFYALNADLVGLQDNLVSQEAQFSDIAAAFNTTLEIESPALGTDIQRGPLQTLNISAAEARGAPGATYNILALGVQQPGGQVFRVSALRGELLNFDVSGEYTPSCALSTATLPDPTTGAPLPINTGGGAAQVGPGGYMVAFSNGGFTAKNASTSTFTRESTENRACAGVRAEVSAGIFGVSTSAYAYAETCNASSSGSDSTSSSQNGSEQRSSASFATGLRVPGTPFPRAPAGSLLLVAMNPGTTDAANIRDVRVLQAPHSSIVVSENVDYYLVVNDIGSCADDTSHQLTVTSMRLMPTGLAAKALGLAMATAMTEVRAATPAYVAQGRVTASELDALRTSAQTRLLQEYAVQCPGCSSSQMPEVFGALFTTFVNQELARLERLVQLHAVERAIELQLLDIQSLADDLTVGADKARLLRLLPLWRLRNLDGEELRDKSRALTSLVTEYLYPTMDLRHPSSLTPLKSNANLDALVQADWSDDFVVLCDKALTAVTQIETALANARISDKAPKDLVLAFSFPNPYFGIPIASQWRSADAERSEAVWNSILSGSGEVMVTLTPNDLYSAGGQGGTLLCNHHMPVIKNLGVQVVRPFSSTNASDSQAWLTVPVRWEDVFTYPAAGGSKHYAMLNPDFLVGAPHLLFGQDIDVLTTFAQDLQQPFATVAGNGLSPFGTFTIGLGNVSPDKFVEASALVVTLKVDALELATSASGAQVCP</sequence>
<gene>
    <name evidence="2" type="ORF">JY651_48435</name>
</gene>
<accession>A0ABX7NVE9</accession>
<dbReference type="Proteomes" id="UP000662747">
    <property type="component" value="Chromosome"/>
</dbReference>
<dbReference type="RefSeq" id="WP_206724420.1">
    <property type="nucleotide sequence ID" value="NZ_CP071090.1"/>
</dbReference>
<evidence type="ECO:0000256" key="1">
    <source>
        <dbReference type="SAM" id="MobiDB-lite"/>
    </source>
</evidence>